<evidence type="ECO:0000313" key="3">
    <source>
        <dbReference type="EMBL" id="THC95649.1"/>
    </source>
</evidence>
<dbReference type="Proteomes" id="UP000308092">
    <property type="component" value="Unassembled WGS sequence"/>
</dbReference>
<evidence type="ECO:0000256" key="1">
    <source>
        <dbReference type="SAM" id="MobiDB-lite"/>
    </source>
</evidence>
<dbReference type="Proteomes" id="UP000324241">
    <property type="component" value="Unassembled WGS sequence"/>
</dbReference>
<protein>
    <submittedName>
        <fullName evidence="3">Uncharacterized protein</fullName>
    </submittedName>
</protein>
<proteinExistence type="predicted"/>
<dbReference type="VEuPathDB" id="FungiDB:EYZ11_004862"/>
<evidence type="ECO:0000313" key="2">
    <source>
        <dbReference type="EMBL" id="KAA8649529.1"/>
    </source>
</evidence>
<evidence type="ECO:0000313" key="5">
    <source>
        <dbReference type="Proteomes" id="UP000324241"/>
    </source>
</evidence>
<feature type="region of interest" description="Disordered" evidence="1">
    <location>
        <begin position="120"/>
        <end position="149"/>
    </location>
</feature>
<keyword evidence="4" id="KW-1185">Reference proteome</keyword>
<dbReference type="EMBL" id="QUQM01000001">
    <property type="protein sequence ID" value="KAA8649529.1"/>
    <property type="molecule type" value="Genomic_DNA"/>
</dbReference>
<dbReference type="EMBL" id="SOSA01000148">
    <property type="protein sequence ID" value="THC95649.1"/>
    <property type="molecule type" value="Genomic_DNA"/>
</dbReference>
<dbReference type="GeneID" id="54324902"/>
<dbReference type="OrthoDB" id="3014581at2759"/>
<evidence type="ECO:0000313" key="4">
    <source>
        <dbReference type="Proteomes" id="UP000308092"/>
    </source>
</evidence>
<reference evidence="3 4" key="1">
    <citation type="submission" date="2019-03" db="EMBL/GenBank/DDBJ databases">
        <title>The genome sequence of a newly discovered highly antifungal drug resistant Aspergillus species, Aspergillus tanneri NIH 1004.</title>
        <authorList>
            <person name="Mounaud S."/>
            <person name="Singh I."/>
            <person name="Joardar V."/>
            <person name="Pakala S."/>
            <person name="Pakala S."/>
            <person name="Venepally P."/>
            <person name="Hoover J."/>
            <person name="Nierman W."/>
            <person name="Chung J."/>
            <person name="Losada L."/>
        </authorList>
    </citation>
    <scope>NUCLEOTIDE SEQUENCE [LARGE SCALE GENOMIC DNA]</scope>
    <source>
        <strain evidence="3 4">NIH1004</strain>
    </source>
</reference>
<sequence length="187" mass="21357">MSLDQRFEKFLRHLPVFSQLDEASRQQSQDIVRQYPQIAFQRCIICTTVHSRRFKLNQPFLIRTSYDRRYEYSREEVVAAYCVLQEAAETSLLASRFLKSLTAILQKYQVQLSLAKVSQVPSSSGSPSFSENLKSNSAEDPQPLPIGCESQEPTDIDGLWQKFINQDQVHSVASWDTLFSALDATVT</sequence>
<name>A0A4S3JJC2_9EURO</name>
<organism evidence="3 4">
    <name type="scientific">Aspergillus tanneri</name>
    <dbReference type="NCBI Taxonomy" id="1220188"/>
    <lineage>
        <taxon>Eukaryota</taxon>
        <taxon>Fungi</taxon>
        <taxon>Dikarya</taxon>
        <taxon>Ascomycota</taxon>
        <taxon>Pezizomycotina</taxon>
        <taxon>Eurotiomycetes</taxon>
        <taxon>Eurotiomycetidae</taxon>
        <taxon>Eurotiales</taxon>
        <taxon>Aspergillaceae</taxon>
        <taxon>Aspergillus</taxon>
        <taxon>Aspergillus subgen. Circumdati</taxon>
    </lineage>
</organism>
<reference evidence="2 5" key="2">
    <citation type="submission" date="2019-08" db="EMBL/GenBank/DDBJ databases">
        <title>The genome sequence of a newly discovered highly antifungal drug resistant Aspergillus species, Aspergillus tanneri NIH 1004.</title>
        <authorList>
            <person name="Mounaud S."/>
            <person name="Singh I."/>
            <person name="Joardar V."/>
            <person name="Pakala S."/>
            <person name="Pakala S."/>
            <person name="Venepally P."/>
            <person name="Chung J.K."/>
            <person name="Losada L."/>
            <person name="Nierman W.C."/>
        </authorList>
    </citation>
    <scope>NUCLEOTIDE SEQUENCE [LARGE SCALE GENOMIC DNA]</scope>
    <source>
        <strain evidence="2 5">NIH1004</strain>
    </source>
</reference>
<gene>
    <name evidence="2" type="ORF">ATNIH1004_002200</name>
    <name evidence="3" type="ORF">EYZ11_004862</name>
</gene>
<feature type="compositionally biased region" description="Low complexity" evidence="1">
    <location>
        <begin position="120"/>
        <end position="130"/>
    </location>
</feature>
<comment type="caution">
    <text evidence="3">The sequence shown here is derived from an EMBL/GenBank/DDBJ whole genome shotgun (WGS) entry which is preliminary data.</text>
</comment>
<dbReference type="RefSeq" id="XP_033428890.1">
    <property type="nucleotide sequence ID" value="XM_033566895.1"/>
</dbReference>
<dbReference type="STRING" id="1220188.A0A4S3JJC2"/>
<dbReference type="AlphaFoldDB" id="A0A4S3JJC2"/>
<accession>A0A4S3JJC2</accession>